<sequence>MDDIKVEYHPSSGRAASIKHFSEFTRASSRKNHIINSKPWSPFRSRTDFEFAEIALEAALNKDQITRLINLIQWCGKKPDSFTLKSHTELCEAWKAAAHDLTPFSKVTISVPFRNEEHQFDVHFHPLWDWALDLLNDPELAPHFPWTAKDFWDIQSKLPEGAKPFCFILYADKTKLSSFGSTKGYPVVARCANLPVDIRNSRGVGGGRVVGWLPVVDNDEAHKGKTTFANFKNIVWHEAFLKILESIEPLSKTGYWHEDIIDHIQRHLFPIMLILSADYEEQCAMASTRGGKSKFPCPVCLVPKTKLSDHSQKYDIRTSVKSEATVRNANFQPTEAEKEEILKSQGLRPVNNVFWKLGYSDVHCALSWDRLHAHHTGLWGHHLWKELIFWIYQLGRPAAIQLDDQFKKMPRWRNLNHFDNVVSLEFADATKHEDISKMVLFCAHNIFDAGSNKLAYTLLRCIHHYLNVDMYTALEVHTTETIAAGRDALKIFSQTMDEYIKAIEGTREKDKDWNFPKKHTNIHVFDDIEAKGVTRNYNTKPNEQLHGPLKDSYQLRTNFKDVAEQILRADHWCYVSKYIRQNITAFDDSLRPDPTIQDVNDVDDITNASGPVNDGTGHVLLGSIRPSVTFQALEQLQKDDVAFNGFRIKLANFLNNFLPSINVPLPGGRHIKLSTADKITEYRFLKVNYESFVDWRQYTDYLQCSPKFYNHPHYDCVLLQTTNGAIFARLVFVFTCSVDNATYLLALVQPYDAPTGQRRRKDKDLQLWRLRSKLRSATEIVPVRSIIRGAALAQDYDNPGDFFVIDTIDTDWFLRIKKIWNGSLHS</sequence>
<dbReference type="InterPro" id="IPR041078">
    <property type="entry name" value="Plavaka"/>
</dbReference>
<organism>
    <name type="scientific">Serpula lacrymans var. lacrymans (strain S7.9)</name>
    <name type="common">Dry rot fungus</name>
    <dbReference type="NCBI Taxonomy" id="578457"/>
    <lineage>
        <taxon>Eukaryota</taxon>
        <taxon>Fungi</taxon>
        <taxon>Dikarya</taxon>
        <taxon>Basidiomycota</taxon>
        <taxon>Agaricomycotina</taxon>
        <taxon>Agaricomycetes</taxon>
        <taxon>Agaricomycetidae</taxon>
        <taxon>Boletales</taxon>
        <taxon>Coniophorineae</taxon>
        <taxon>Serpulaceae</taxon>
        <taxon>Serpula</taxon>
    </lineage>
</organism>
<dbReference type="Pfam" id="PF18759">
    <property type="entry name" value="Plavaka"/>
    <property type="match status" value="1"/>
</dbReference>
<dbReference type="RefSeq" id="XP_007324158.1">
    <property type="nucleotide sequence ID" value="XM_007324096.1"/>
</dbReference>
<dbReference type="AlphaFoldDB" id="F8PD85"/>
<dbReference type="KEGG" id="sla:SERLADRAFT_374677"/>
<proteinExistence type="predicted"/>
<accession>F8PD85</accession>
<gene>
    <name evidence="1" type="ORF">SERLADRAFT_374677</name>
</gene>
<dbReference type="GeneID" id="18810535"/>
<name>F8PD85_SERL9</name>
<dbReference type="HOGENOM" id="CLU_009122_0_0_1"/>
<dbReference type="OrthoDB" id="3239511at2759"/>
<evidence type="ECO:0000313" key="1">
    <source>
        <dbReference type="EMBL" id="EGO18934.1"/>
    </source>
</evidence>
<reference evidence="1" key="1">
    <citation type="submission" date="2011-04" db="EMBL/GenBank/DDBJ databases">
        <title>Evolution of plant cell wall degrading machinery underlies the functional diversity of forest fungi.</title>
        <authorList>
            <consortium name="US DOE Joint Genome Institute (JGI-PGF)"/>
            <person name="Eastwood D.C."/>
            <person name="Floudas D."/>
            <person name="Binder M."/>
            <person name="Majcherczyk A."/>
            <person name="Schneider P."/>
            <person name="Aerts A."/>
            <person name="Asiegbu F.O."/>
            <person name="Baker S.E."/>
            <person name="Barry K."/>
            <person name="Bendiksby M."/>
            <person name="Blumentritt M."/>
            <person name="Coutinho P.M."/>
            <person name="Cullen D."/>
            <person name="Cullen D."/>
            <person name="Gathman A."/>
            <person name="Goodell B."/>
            <person name="Henrissat B."/>
            <person name="Ihrmark K."/>
            <person name="Kauserud H."/>
            <person name="Kohler A."/>
            <person name="LaButti K."/>
            <person name="Lapidus A."/>
            <person name="Lavin J.L."/>
            <person name="Lee Y.-H."/>
            <person name="Lindquist E."/>
            <person name="Lilly W."/>
            <person name="Lucas S."/>
            <person name="Morin E."/>
            <person name="Murat C."/>
            <person name="Oguiza J.A."/>
            <person name="Park J."/>
            <person name="Pisabarro A.G."/>
            <person name="Riley R."/>
            <person name="Rosling A."/>
            <person name="Salamov A."/>
            <person name="Schmidt O."/>
            <person name="Schmutz J."/>
            <person name="Skrede I."/>
            <person name="Stenlid J."/>
            <person name="Wiebenga A."/>
            <person name="Xie X."/>
            <person name="Kues U."/>
            <person name="Hibbett D.S."/>
            <person name="Hoffmeister D."/>
            <person name="Hogberg N."/>
            <person name="Martin F."/>
            <person name="Grigoriev I.V."/>
            <person name="Watkinson S.C."/>
        </authorList>
    </citation>
    <scope>NUCLEOTIDE SEQUENCE</scope>
    <source>
        <strain evidence="1">S7.9</strain>
    </source>
</reference>
<dbReference type="Proteomes" id="UP000008064">
    <property type="component" value="Unassembled WGS sequence"/>
</dbReference>
<protein>
    <submittedName>
        <fullName evidence="1">Uncharacterized protein</fullName>
    </submittedName>
</protein>
<dbReference type="EMBL" id="GL945445">
    <property type="protein sequence ID" value="EGO18934.1"/>
    <property type="molecule type" value="Genomic_DNA"/>
</dbReference>